<evidence type="ECO:0000313" key="2">
    <source>
        <dbReference type="EMBL" id="MCC3808424.1"/>
    </source>
</evidence>
<dbReference type="RefSeq" id="WP_228086010.1">
    <property type="nucleotide sequence ID" value="NZ_CP064041.1"/>
</dbReference>
<proteinExistence type="predicted"/>
<protein>
    <submittedName>
        <fullName evidence="2">Uncharacterized protein</fullName>
    </submittedName>
</protein>
<dbReference type="EMBL" id="JACVHL010000053">
    <property type="protein sequence ID" value="MCC3808424.1"/>
    <property type="molecule type" value="Genomic_DNA"/>
</dbReference>
<evidence type="ECO:0000313" key="3">
    <source>
        <dbReference type="Proteomes" id="UP000726777"/>
    </source>
</evidence>
<organism evidence="2 3">
    <name type="scientific">Vibrio parahaemolyticus</name>
    <dbReference type="NCBI Taxonomy" id="670"/>
    <lineage>
        <taxon>Bacteria</taxon>
        <taxon>Pseudomonadati</taxon>
        <taxon>Pseudomonadota</taxon>
        <taxon>Gammaproteobacteria</taxon>
        <taxon>Vibrionales</taxon>
        <taxon>Vibrionaceae</taxon>
        <taxon>Vibrio</taxon>
    </lineage>
</organism>
<keyword evidence="1" id="KW-0472">Membrane</keyword>
<dbReference type="AlphaFoldDB" id="A0A9Q3YKF9"/>
<sequence length="135" mass="16172">MKEKLLTIFKTTWKKIKTLDRALIVAIIAVIVPYFTWMEDSSSNDKKDAYEIYSQYLKYRNDCENKNLCSGLDDITLVSAERIHLLFSDDVGWNETIRYMYKYEPAYFTEMECRTLSRDFLNYLRKIKIPFTCKQ</sequence>
<dbReference type="Proteomes" id="UP000726777">
    <property type="component" value="Unassembled WGS sequence"/>
</dbReference>
<comment type="caution">
    <text evidence="2">The sequence shown here is derived from an EMBL/GenBank/DDBJ whole genome shotgun (WGS) entry which is preliminary data.</text>
</comment>
<reference evidence="2" key="1">
    <citation type="submission" date="2020-09" db="EMBL/GenBank/DDBJ databases">
        <title>Genome sequence of Vibrio parahaemolyticus isolates.</title>
        <authorList>
            <person name="Hammerl J.A."/>
            <person name="Strauch E."/>
        </authorList>
    </citation>
    <scope>NUCLEOTIDE SEQUENCE</scope>
    <source>
        <strain evidence="2">17-VB00146</strain>
    </source>
</reference>
<feature type="transmembrane region" description="Helical" evidence="1">
    <location>
        <begin position="21"/>
        <end position="38"/>
    </location>
</feature>
<keyword evidence="1" id="KW-1133">Transmembrane helix</keyword>
<keyword evidence="1" id="KW-0812">Transmembrane</keyword>
<accession>A0A9Q3YKF9</accession>
<name>A0A9Q3YKF9_VIBPH</name>
<gene>
    <name evidence="2" type="ORF">IB292_25875</name>
</gene>
<evidence type="ECO:0000256" key="1">
    <source>
        <dbReference type="SAM" id="Phobius"/>
    </source>
</evidence>